<feature type="non-terminal residue" evidence="1">
    <location>
        <position position="1"/>
    </location>
</feature>
<gene>
    <name evidence="1" type="ORF">OH76DRAFT_1328615</name>
</gene>
<dbReference type="EMBL" id="KZ857510">
    <property type="protein sequence ID" value="RDX41515.1"/>
    <property type="molecule type" value="Genomic_DNA"/>
</dbReference>
<reference evidence="1 2" key="1">
    <citation type="journal article" date="2018" name="Biotechnol. Biofuels">
        <title>Integrative visual omics of the white-rot fungus Polyporus brumalis exposes the biotechnological potential of its oxidative enzymes for delignifying raw plant biomass.</title>
        <authorList>
            <person name="Miyauchi S."/>
            <person name="Rancon A."/>
            <person name="Drula E."/>
            <person name="Hage H."/>
            <person name="Chaduli D."/>
            <person name="Favel A."/>
            <person name="Grisel S."/>
            <person name="Henrissat B."/>
            <person name="Herpoel-Gimbert I."/>
            <person name="Ruiz-Duenas F.J."/>
            <person name="Chevret D."/>
            <person name="Hainaut M."/>
            <person name="Lin J."/>
            <person name="Wang M."/>
            <person name="Pangilinan J."/>
            <person name="Lipzen A."/>
            <person name="Lesage-Meessen L."/>
            <person name="Navarro D."/>
            <person name="Riley R."/>
            <person name="Grigoriev I.V."/>
            <person name="Zhou S."/>
            <person name="Raouche S."/>
            <person name="Rosso M.N."/>
        </authorList>
    </citation>
    <scope>NUCLEOTIDE SEQUENCE [LARGE SCALE GENOMIC DNA]</scope>
    <source>
        <strain evidence="1 2">BRFM 1820</strain>
    </source>
</reference>
<dbReference type="Proteomes" id="UP000256964">
    <property type="component" value="Unassembled WGS sequence"/>
</dbReference>
<protein>
    <submittedName>
        <fullName evidence="1">Uncharacterized protein</fullName>
    </submittedName>
</protein>
<feature type="non-terminal residue" evidence="1">
    <location>
        <position position="217"/>
    </location>
</feature>
<organism evidence="1 2">
    <name type="scientific">Lentinus brumalis</name>
    <dbReference type="NCBI Taxonomy" id="2498619"/>
    <lineage>
        <taxon>Eukaryota</taxon>
        <taxon>Fungi</taxon>
        <taxon>Dikarya</taxon>
        <taxon>Basidiomycota</taxon>
        <taxon>Agaricomycotina</taxon>
        <taxon>Agaricomycetes</taxon>
        <taxon>Polyporales</taxon>
        <taxon>Polyporaceae</taxon>
        <taxon>Lentinus</taxon>
    </lineage>
</organism>
<dbReference type="STRING" id="139420.A0A371CML2"/>
<proteinExistence type="predicted"/>
<dbReference type="AlphaFoldDB" id="A0A371CML2"/>
<accession>A0A371CML2</accession>
<name>A0A371CML2_9APHY</name>
<sequence>LRRTGALGGGARSVTAIALATYGKAYKLLNQARKQQVCLIKRHEWRWRNEHGLGRVYAVGTCEKTVAVRNLEEPSAPCGGCLGILRCKAFKHLTDVRMPPDEKRACNNDEYKNIKLVELYGKFAGLSEILEHPDPKCSPFIRFAIGALNGAYKDEVFVGLVEAVMIKKDKITRGIGMQGFKYAPAFDEFMHLINVQSPKAYRFLTKHIPGRTQRSYQ</sequence>
<evidence type="ECO:0000313" key="2">
    <source>
        <dbReference type="Proteomes" id="UP000256964"/>
    </source>
</evidence>
<dbReference type="OrthoDB" id="73076at2759"/>
<keyword evidence="2" id="KW-1185">Reference proteome</keyword>
<evidence type="ECO:0000313" key="1">
    <source>
        <dbReference type="EMBL" id="RDX41515.1"/>
    </source>
</evidence>